<proteinExistence type="predicted"/>
<reference evidence="2" key="2">
    <citation type="submission" date="2022-01" db="EMBL/GenBank/DDBJ databases">
        <authorList>
            <person name="Yamashiro T."/>
            <person name="Shiraishi A."/>
            <person name="Satake H."/>
            <person name="Nakayama K."/>
        </authorList>
    </citation>
    <scope>NUCLEOTIDE SEQUENCE</scope>
</reference>
<dbReference type="Proteomes" id="UP001151760">
    <property type="component" value="Unassembled WGS sequence"/>
</dbReference>
<keyword evidence="3" id="KW-1185">Reference proteome</keyword>
<evidence type="ECO:0000256" key="1">
    <source>
        <dbReference type="SAM" id="MobiDB-lite"/>
    </source>
</evidence>
<sequence length="202" mass="22721">MGGWIYVSHIEGSDDSAITAFGIRRVTRLSKAKTSFVDSIYGARSSNRFKLALTKSQYKRVKWCISGHSRASSEEGGSKTPHVRRSNTESRAPVSKESVEWKKAINEEMVSLEKNQMCSLVRISAKKKASQKLWMFKEPSYVGALNDTSTQHKSEGFQLAGQEENLECILKEILYGLTQAPRQCDVHQVGDEIEVEVLRSFN</sequence>
<comment type="caution">
    <text evidence="2">The sequence shown here is derived from an EMBL/GenBank/DDBJ whole genome shotgun (WGS) entry which is preliminary data.</text>
</comment>
<gene>
    <name evidence="2" type="ORF">Tco_0877531</name>
</gene>
<evidence type="ECO:0000313" key="3">
    <source>
        <dbReference type="Proteomes" id="UP001151760"/>
    </source>
</evidence>
<accession>A0ABQ5BVC3</accession>
<name>A0ABQ5BVC3_9ASTR</name>
<evidence type="ECO:0000313" key="2">
    <source>
        <dbReference type="EMBL" id="GJT18825.1"/>
    </source>
</evidence>
<reference evidence="2" key="1">
    <citation type="journal article" date="2022" name="Int. J. Mol. Sci.">
        <title>Draft Genome of Tanacetum Coccineum: Genomic Comparison of Closely Related Tanacetum-Family Plants.</title>
        <authorList>
            <person name="Yamashiro T."/>
            <person name="Shiraishi A."/>
            <person name="Nakayama K."/>
            <person name="Satake H."/>
        </authorList>
    </citation>
    <scope>NUCLEOTIDE SEQUENCE</scope>
</reference>
<dbReference type="EMBL" id="BQNB010013669">
    <property type="protein sequence ID" value="GJT18825.1"/>
    <property type="molecule type" value="Genomic_DNA"/>
</dbReference>
<protein>
    <submittedName>
        <fullName evidence="2">Uncharacterized protein</fullName>
    </submittedName>
</protein>
<organism evidence="2 3">
    <name type="scientific">Tanacetum coccineum</name>
    <dbReference type="NCBI Taxonomy" id="301880"/>
    <lineage>
        <taxon>Eukaryota</taxon>
        <taxon>Viridiplantae</taxon>
        <taxon>Streptophyta</taxon>
        <taxon>Embryophyta</taxon>
        <taxon>Tracheophyta</taxon>
        <taxon>Spermatophyta</taxon>
        <taxon>Magnoliopsida</taxon>
        <taxon>eudicotyledons</taxon>
        <taxon>Gunneridae</taxon>
        <taxon>Pentapetalae</taxon>
        <taxon>asterids</taxon>
        <taxon>campanulids</taxon>
        <taxon>Asterales</taxon>
        <taxon>Asteraceae</taxon>
        <taxon>Asteroideae</taxon>
        <taxon>Anthemideae</taxon>
        <taxon>Anthemidinae</taxon>
        <taxon>Tanacetum</taxon>
    </lineage>
</organism>
<feature type="region of interest" description="Disordered" evidence="1">
    <location>
        <begin position="70"/>
        <end position="97"/>
    </location>
</feature>